<evidence type="ECO:0000313" key="1">
    <source>
        <dbReference type="EMBL" id="GGU43096.1"/>
    </source>
</evidence>
<protein>
    <submittedName>
        <fullName evidence="1">Uncharacterized protein</fullName>
    </submittedName>
</protein>
<name>A0ABQ2UP64_9ACTN</name>
<dbReference type="Proteomes" id="UP000654471">
    <property type="component" value="Unassembled WGS sequence"/>
</dbReference>
<keyword evidence="2" id="KW-1185">Reference proteome</keyword>
<gene>
    <name evidence="1" type="ORF">GCM10010211_03030</name>
</gene>
<accession>A0ABQ2UP64</accession>
<evidence type="ECO:0000313" key="2">
    <source>
        <dbReference type="Proteomes" id="UP000654471"/>
    </source>
</evidence>
<reference evidence="2" key="1">
    <citation type="journal article" date="2019" name="Int. J. Syst. Evol. Microbiol.">
        <title>The Global Catalogue of Microorganisms (GCM) 10K type strain sequencing project: providing services to taxonomists for standard genome sequencing and annotation.</title>
        <authorList>
            <consortium name="The Broad Institute Genomics Platform"/>
            <consortium name="The Broad Institute Genome Sequencing Center for Infectious Disease"/>
            <person name="Wu L."/>
            <person name="Ma J."/>
        </authorList>
    </citation>
    <scope>NUCLEOTIDE SEQUENCE [LARGE SCALE GENOMIC DNA]</scope>
    <source>
        <strain evidence="2">JCM 3399</strain>
    </source>
</reference>
<organism evidence="1 2">
    <name type="scientific">Streptomyces albospinus</name>
    <dbReference type="NCBI Taxonomy" id="285515"/>
    <lineage>
        <taxon>Bacteria</taxon>
        <taxon>Bacillati</taxon>
        <taxon>Actinomycetota</taxon>
        <taxon>Actinomycetes</taxon>
        <taxon>Kitasatosporales</taxon>
        <taxon>Streptomycetaceae</taxon>
        <taxon>Streptomyces</taxon>
    </lineage>
</organism>
<dbReference type="EMBL" id="BMRP01000001">
    <property type="protein sequence ID" value="GGU43096.1"/>
    <property type="molecule type" value="Genomic_DNA"/>
</dbReference>
<comment type="caution">
    <text evidence="1">The sequence shown here is derived from an EMBL/GenBank/DDBJ whole genome shotgun (WGS) entry which is preliminary data.</text>
</comment>
<sequence length="55" mass="5411">MRKPDPASTTIAARMYGGMAPAIASTCATVGGMTSSSGVAGSVIRLHGLVAMTLS</sequence>
<proteinExistence type="predicted"/>